<name>A0A4Y2DDR9_ARAVE</name>
<proteinExistence type="predicted"/>
<dbReference type="OrthoDB" id="6515318at2759"/>
<accession>A0A4Y2DDR9</accession>
<protein>
    <recommendedName>
        <fullName evidence="1">RNase H type-1 domain-containing protein</fullName>
    </recommendedName>
</protein>
<evidence type="ECO:0000313" key="2">
    <source>
        <dbReference type="EMBL" id="GBM14216.1"/>
    </source>
</evidence>
<dbReference type="AlphaFoldDB" id="A0A4Y2DDR9"/>
<dbReference type="GO" id="GO:0004523">
    <property type="term" value="F:RNA-DNA hybrid ribonuclease activity"/>
    <property type="evidence" value="ECO:0007669"/>
    <property type="project" value="InterPro"/>
</dbReference>
<dbReference type="Pfam" id="PF00075">
    <property type="entry name" value="RNase_H"/>
    <property type="match status" value="1"/>
</dbReference>
<dbReference type="Gene3D" id="3.30.420.10">
    <property type="entry name" value="Ribonuclease H-like superfamily/Ribonuclease H"/>
    <property type="match status" value="1"/>
</dbReference>
<evidence type="ECO:0000313" key="3">
    <source>
        <dbReference type="Proteomes" id="UP000499080"/>
    </source>
</evidence>
<dbReference type="Proteomes" id="UP000499080">
    <property type="component" value="Unassembled WGS sequence"/>
</dbReference>
<dbReference type="InterPro" id="IPR002156">
    <property type="entry name" value="RNaseH_domain"/>
</dbReference>
<keyword evidence="3" id="KW-1185">Reference proteome</keyword>
<feature type="domain" description="RNase H type-1" evidence="1">
    <location>
        <begin position="1"/>
        <end position="84"/>
    </location>
</feature>
<dbReference type="EMBL" id="BGPR01000340">
    <property type="protein sequence ID" value="GBM14216.1"/>
    <property type="molecule type" value="Genomic_DNA"/>
</dbReference>
<dbReference type="PROSITE" id="PS50879">
    <property type="entry name" value="RNASE_H_1"/>
    <property type="match status" value="1"/>
</dbReference>
<dbReference type="GO" id="GO:0003676">
    <property type="term" value="F:nucleic acid binding"/>
    <property type="evidence" value="ECO:0007669"/>
    <property type="project" value="InterPro"/>
</dbReference>
<dbReference type="InterPro" id="IPR036397">
    <property type="entry name" value="RNaseH_sf"/>
</dbReference>
<sequence>MAEIFAIHKAIDYILYYELYDVKTVSNSRSALMTVESLSDQRELIWNIKKKLKDREDIKLMWVKAHMGEMGNERADVLAKDAANRETIDAQFIYSTVQTRNKNNKKIKRSLAAQMDGIYKGTWTRLIYPEINMTRLSADFCSNQIITGHGIFGAF</sequence>
<comment type="caution">
    <text evidence="2">The sequence shown here is derived from an EMBL/GenBank/DDBJ whole genome shotgun (WGS) entry which is preliminary data.</text>
</comment>
<gene>
    <name evidence="2" type="ORF">AVEN_167303_1</name>
</gene>
<organism evidence="2 3">
    <name type="scientific">Araneus ventricosus</name>
    <name type="common">Orbweaver spider</name>
    <name type="synonym">Epeira ventricosa</name>
    <dbReference type="NCBI Taxonomy" id="182803"/>
    <lineage>
        <taxon>Eukaryota</taxon>
        <taxon>Metazoa</taxon>
        <taxon>Ecdysozoa</taxon>
        <taxon>Arthropoda</taxon>
        <taxon>Chelicerata</taxon>
        <taxon>Arachnida</taxon>
        <taxon>Araneae</taxon>
        <taxon>Araneomorphae</taxon>
        <taxon>Entelegynae</taxon>
        <taxon>Araneoidea</taxon>
        <taxon>Araneidae</taxon>
        <taxon>Araneus</taxon>
    </lineage>
</organism>
<dbReference type="SUPFAM" id="SSF53098">
    <property type="entry name" value="Ribonuclease H-like"/>
    <property type="match status" value="1"/>
</dbReference>
<dbReference type="InterPro" id="IPR012337">
    <property type="entry name" value="RNaseH-like_sf"/>
</dbReference>
<reference evidence="2 3" key="1">
    <citation type="journal article" date="2019" name="Sci. Rep.">
        <title>Orb-weaving spider Araneus ventricosus genome elucidates the spidroin gene catalogue.</title>
        <authorList>
            <person name="Kono N."/>
            <person name="Nakamura H."/>
            <person name="Ohtoshi R."/>
            <person name="Moran D.A.P."/>
            <person name="Shinohara A."/>
            <person name="Yoshida Y."/>
            <person name="Fujiwara M."/>
            <person name="Mori M."/>
            <person name="Tomita M."/>
            <person name="Arakawa K."/>
        </authorList>
    </citation>
    <scope>NUCLEOTIDE SEQUENCE [LARGE SCALE GENOMIC DNA]</scope>
</reference>
<evidence type="ECO:0000259" key="1">
    <source>
        <dbReference type="PROSITE" id="PS50879"/>
    </source>
</evidence>